<dbReference type="EMBL" id="DUZY01000001">
    <property type="protein sequence ID" value="DAD23134.1"/>
    <property type="molecule type" value="Genomic_DNA"/>
</dbReference>
<reference evidence="2 3" key="1">
    <citation type="journal article" date="2020" name="Mol. Biol. Evol.">
        <title>Distinct Expression and Methylation Patterns for Genes with Different Fates following a Single Whole-Genome Duplication in Flowering Plants.</title>
        <authorList>
            <person name="Shi T."/>
            <person name="Rahmani R.S."/>
            <person name="Gugger P.F."/>
            <person name="Wang M."/>
            <person name="Li H."/>
            <person name="Zhang Y."/>
            <person name="Li Z."/>
            <person name="Wang Q."/>
            <person name="Van de Peer Y."/>
            <person name="Marchal K."/>
            <person name="Chen J."/>
        </authorList>
    </citation>
    <scope>NUCLEOTIDE SEQUENCE [LARGE SCALE GENOMIC DNA]</scope>
    <source>
        <tissue evidence="2">Leaf</tissue>
    </source>
</reference>
<protein>
    <submittedName>
        <fullName evidence="2">Uncharacterized protein</fullName>
    </submittedName>
</protein>
<dbReference type="Proteomes" id="UP000607653">
    <property type="component" value="Unassembled WGS sequence"/>
</dbReference>
<comment type="caution">
    <text evidence="2">The sequence shown here is derived from an EMBL/GenBank/DDBJ whole genome shotgun (WGS) entry which is preliminary data.</text>
</comment>
<sequence length="125" mass="14969">MRLPHPQWKLERDNHRYCATLIFEEYGDGWTFLGISKHSRKRAKEKASREAVEQIKKVFHLQIDDVNFVKRQYFEWKSDRLEKEVVQLEGEVGELQEKIAKLEEQLKIMWQQAMAFSSNAKPKMC</sequence>
<dbReference type="AlphaFoldDB" id="A0A822XNE5"/>
<keyword evidence="1" id="KW-0175">Coiled coil</keyword>
<accession>A0A822XNE5</accession>
<organism evidence="2 3">
    <name type="scientific">Nelumbo nucifera</name>
    <name type="common">Sacred lotus</name>
    <dbReference type="NCBI Taxonomy" id="4432"/>
    <lineage>
        <taxon>Eukaryota</taxon>
        <taxon>Viridiplantae</taxon>
        <taxon>Streptophyta</taxon>
        <taxon>Embryophyta</taxon>
        <taxon>Tracheophyta</taxon>
        <taxon>Spermatophyta</taxon>
        <taxon>Magnoliopsida</taxon>
        <taxon>Proteales</taxon>
        <taxon>Nelumbonaceae</taxon>
        <taxon>Nelumbo</taxon>
    </lineage>
</organism>
<evidence type="ECO:0000313" key="2">
    <source>
        <dbReference type="EMBL" id="DAD23134.1"/>
    </source>
</evidence>
<feature type="coiled-coil region" evidence="1">
    <location>
        <begin position="78"/>
        <end position="112"/>
    </location>
</feature>
<proteinExistence type="predicted"/>
<evidence type="ECO:0000256" key="1">
    <source>
        <dbReference type="SAM" id="Coils"/>
    </source>
</evidence>
<keyword evidence="3" id="KW-1185">Reference proteome</keyword>
<evidence type="ECO:0000313" key="3">
    <source>
        <dbReference type="Proteomes" id="UP000607653"/>
    </source>
</evidence>
<name>A0A822XNE5_NELNU</name>
<gene>
    <name evidence="2" type="ORF">HUJ06_024597</name>
</gene>